<dbReference type="GO" id="GO:0004180">
    <property type="term" value="F:carboxypeptidase activity"/>
    <property type="evidence" value="ECO:0007669"/>
    <property type="project" value="TreeGrafter"/>
</dbReference>
<evidence type="ECO:0000259" key="1">
    <source>
        <dbReference type="Pfam" id="PF04253"/>
    </source>
</evidence>
<dbReference type="PANTHER" id="PTHR10404:SF46">
    <property type="entry name" value="VACUOLAR PROTEIN SORTING-ASSOCIATED PROTEIN 70"/>
    <property type="match status" value="1"/>
</dbReference>
<dbReference type="PANTHER" id="PTHR10404">
    <property type="entry name" value="N-ACETYLATED-ALPHA-LINKED ACIDIC DIPEPTIDASE"/>
    <property type="match status" value="1"/>
</dbReference>
<dbReference type="SUPFAM" id="SSF47672">
    <property type="entry name" value="Transferrin receptor-like dimerisation domain"/>
    <property type="match status" value="1"/>
</dbReference>
<accession>X0TYQ2</accession>
<dbReference type="Gene3D" id="1.20.930.40">
    <property type="entry name" value="Transferrin receptor-like, dimerisation domain"/>
    <property type="match status" value="1"/>
</dbReference>
<sequence>MYDDYYWMSHFGDPGMHYTATLARIWAHMVIELASSPLLPLDFESYARELENYLNEWASIYDPNGKKSEKLLALIKKMGKKASLITPYIFDSKREEKKHDKETIQKINRLLIEIERDFTLTQGIPNRNWYKHLIFGARYTYAVLLFPALTEAAEAGDENGISQSIIQLEEAIKKATSKLKEISEILEAQ</sequence>
<feature type="domain" description="Transferrin receptor-like dimerisation" evidence="1">
    <location>
        <begin position="76"/>
        <end position="180"/>
    </location>
</feature>
<dbReference type="Gene3D" id="3.40.630.10">
    <property type="entry name" value="Zn peptidases"/>
    <property type="match status" value="1"/>
</dbReference>
<proteinExistence type="predicted"/>
<dbReference type="Pfam" id="PF04253">
    <property type="entry name" value="TFR_dimer"/>
    <property type="match status" value="1"/>
</dbReference>
<dbReference type="InterPro" id="IPR039373">
    <property type="entry name" value="Peptidase_M28B"/>
</dbReference>
<gene>
    <name evidence="2" type="ORF">S01H1_21237</name>
</gene>
<dbReference type="InterPro" id="IPR036757">
    <property type="entry name" value="TFR-like_dimer_dom_sf"/>
</dbReference>
<dbReference type="EMBL" id="BARS01011744">
    <property type="protein sequence ID" value="GAF93262.1"/>
    <property type="molecule type" value="Genomic_DNA"/>
</dbReference>
<name>X0TYQ2_9ZZZZ</name>
<dbReference type="InterPro" id="IPR007365">
    <property type="entry name" value="TFR-like_dimer_dom"/>
</dbReference>
<protein>
    <recommendedName>
        <fullName evidence="1">Transferrin receptor-like dimerisation domain-containing protein</fullName>
    </recommendedName>
</protein>
<comment type="caution">
    <text evidence="2">The sequence shown here is derived from an EMBL/GenBank/DDBJ whole genome shotgun (WGS) entry which is preliminary data.</text>
</comment>
<reference evidence="2" key="1">
    <citation type="journal article" date="2014" name="Front. Microbiol.">
        <title>High frequency of phylogenetically diverse reductive dehalogenase-homologous genes in deep subseafloor sedimentary metagenomes.</title>
        <authorList>
            <person name="Kawai M."/>
            <person name="Futagami T."/>
            <person name="Toyoda A."/>
            <person name="Takaki Y."/>
            <person name="Nishi S."/>
            <person name="Hori S."/>
            <person name="Arai W."/>
            <person name="Tsubouchi T."/>
            <person name="Morono Y."/>
            <person name="Uchiyama I."/>
            <person name="Ito T."/>
            <person name="Fujiyama A."/>
            <person name="Inagaki F."/>
            <person name="Takami H."/>
        </authorList>
    </citation>
    <scope>NUCLEOTIDE SEQUENCE</scope>
    <source>
        <strain evidence="2">Expedition CK06-06</strain>
    </source>
</reference>
<dbReference type="AlphaFoldDB" id="X0TYQ2"/>
<organism evidence="2">
    <name type="scientific">marine sediment metagenome</name>
    <dbReference type="NCBI Taxonomy" id="412755"/>
    <lineage>
        <taxon>unclassified sequences</taxon>
        <taxon>metagenomes</taxon>
        <taxon>ecological metagenomes</taxon>
    </lineage>
</organism>
<evidence type="ECO:0000313" key="2">
    <source>
        <dbReference type="EMBL" id="GAF93262.1"/>
    </source>
</evidence>